<dbReference type="PANTHER" id="PTHR24320">
    <property type="entry name" value="RETINOL DEHYDROGENASE"/>
    <property type="match status" value="1"/>
</dbReference>
<dbReference type="Pfam" id="PF00106">
    <property type="entry name" value="adh_short"/>
    <property type="match status" value="1"/>
</dbReference>
<dbReference type="SUPFAM" id="SSF51735">
    <property type="entry name" value="NAD(P)-binding Rossmann-fold domains"/>
    <property type="match status" value="1"/>
</dbReference>
<dbReference type="Proteomes" id="UP001141659">
    <property type="component" value="Unassembled WGS sequence"/>
</dbReference>
<protein>
    <submittedName>
        <fullName evidence="3">SDR family oxidoreductase</fullName>
    </submittedName>
</protein>
<dbReference type="PANTHER" id="PTHR24320:SF148">
    <property type="entry name" value="NAD(P)-BINDING ROSSMANN-FOLD SUPERFAMILY PROTEIN"/>
    <property type="match status" value="1"/>
</dbReference>
<comment type="similarity">
    <text evidence="1">Belongs to the short-chain dehydrogenases/reductases (SDR) family.</text>
</comment>
<dbReference type="NCBIfam" id="NF004513">
    <property type="entry name" value="PRK05854.1"/>
    <property type="match status" value="1"/>
</dbReference>
<evidence type="ECO:0000313" key="4">
    <source>
        <dbReference type="Proteomes" id="UP001141659"/>
    </source>
</evidence>
<keyword evidence="2" id="KW-0560">Oxidoreductase</keyword>
<dbReference type="GO" id="GO:0016491">
    <property type="term" value="F:oxidoreductase activity"/>
    <property type="evidence" value="ECO:0007669"/>
    <property type="project" value="UniProtKB-KW"/>
</dbReference>
<dbReference type="EMBL" id="JACKVC010000025">
    <property type="protein sequence ID" value="MCV7392104.1"/>
    <property type="molecule type" value="Genomic_DNA"/>
</dbReference>
<comment type="caution">
    <text evidence="3">The sequence shown here is derived from an EMBL/GenBank/DDBJ whole genome shotgun (WGS) entry which is preliminary data.</text>
</comment>
<proteinExistence type="inferred from homology"/>
<evidence type="ECO:0000313" key="3">
    <source>
        <dbReference type="EMBL" id="MCV7392104.1"/>
    </source>
</evidence>
<accession>A0AAW5TDB5</accession>
<evidence type="ECO:0000256" key="1">
    <source>
        <dbReference type="ARBA" id="ARBA00006484"/>
    </source>
</evidence>
<dbReference type="InterPro" id="IPR002347">
    <property type="entry name" value="SDR_fam"/>
</dbReference>
<dbReference type="AlphaFoldDB" id="A0AAW5TDB5"/>
<reference evidence="3" key="1">
    <citation type="submission" date="2020-07" db="EMBL/GenBank/DDBJ databases">
        <authorList>
            <person name="Pettersson B.M.F."/>
            <person name="Behra P.R.K."/>
            <person name="Ramesh M."/>
            <person name="Das S."/>
            <person name="Dasgupta S."/>
            <person name="Kirsebom L.A."/>
        </authorList>
    </citation>
    <scope>NUCLEOTIDE SEQUENCE</scope>
    <source>
        <strain evidence="3">DSM 44242</strain>
    </source>
</reference>
<name>A0AAW5TDB5_9MYCO</name>
<organism evidence="3 4">
    <name type="scientific">Mycolicibacterium porcinum</name>
    <dbReference type="NCBI Taxonomy" id="39693"/>
    <lineage>
        <taxon>Bacteria</taxon>
        <taxon>Bacillati</taxon>
        <taxon>Actinomycetota</taxon>
        <taxon>Actinomycetes</taxon>
        <taxon>Mycobacteriales</taxon>
        <taxon>Mycobacteriaceae</taxon>
        <taxon>Mycolicibacterium</taxon>
    </lineage>
</organism>
<dbReference type="Gene3D" id="3.40.50.720">
    <property type="entry name" value="NAD(P)-binding Rossmann-like Domain"/>
    <property type="match status" value="1"/>
</dbReference>
<reference evidence="3" key="2">
    <citation type="journal article" date="2022" name="BMC Genomics">
        <title>Comparative genome analysis of mycobacteria focusing on tRNA and non-coding RNA.</title>
        <authorList>
            <person name="Behra P.R.K."/>
            <person name="Pettersson B.M.F."/>
            <person name="Ramesh M."/>
            <person name="Das S."/>
            <person name="Dasgupta S."/>
            <person name="Kirsebom L.A."/>
        </authorList>
    </citation>
    <scope>NUCLEOTIDE SEQUENCE</scope>
    <source>
        <strain evidence="3">DSM 44242</strain>
    </source>
</reference>
<sequence length="318" mass="33510">MERMPHHDDITIEDLAGKRAVVTGASDGIGLGIATRLAAAGADVVMPVRNPRKGEAAVATIREQHPHAKLTLEELDLSSLASVTALGQRLCAEGAPIHLLVNNAGVMAPPDRQTTADGFELQFGTNHLGHFALTALLLPLLKAGRARVTSQTSVAARSGAINWDDVNWEHSYDGMAAYRQSKIAVGLFGLELRRRSAAAGWGITSNISHPGVAPTSLLAARPEVGRAKDTLGVRLIRWFSARGLIVGTVDSATLPALVAVTSGPAGDGKFYGPQWPGHVGGPPGEQSLWKPLRDNENAARLWTVSEELTGITFASATP</sequence>
<dbReference type="InterPro" id="IPR036291">
    <property type="entry name" value="NAD(P)-bd_dom_sf"/>
</dbReference>
<gene>
    <name evidence="3" type="ORF">H5P34_29020</name>
</gene>
<dbReference type="PRINTS" id="PR00081">
    <property type="entry name" value="GDHRDH"/>
</dbReference>
<evidence type="ECO:0000256" key="2">
    <source>
        <dbReference type="ARBA" id="ARBA00023002"/>
    </source>
</evidence>